<proteinExistence type="predicted"/>
<reference evidence="1 2" key="1">
    <citation type="journal article" date="2019" name="Sci. Rep.">
        <title>Orb-weaving spider Araneus ventricosus genome elucidates the spidroin gene catalogue.</title>
        <authorList>
            <person name="Kono N."/>
            <person name="Nakamura H."/>
            <person name="Ohtoshi R."/>
            <person name="Moran D.A.P."/>
            <person name="Shinohara A."/>
            <person name="Yoshida Y."/>
            <person name="Fujiwara M."/>
            <person name="Mori M."/>
            <person name="Tomita M."/>
            <person name="Arakawa K."/>
        </authorList>
    </citation>
    <scope>NUCLEOTIDE SEQUENCE [LARGE SCALE GENOMIC DNA]</scope>
</reference>
<sequence length="303" mass="33940">MHKEEYEELVSNDEDIPVAATLTDLEICQAIKVDDSDGDECVEENPPTISEMRQALDILRHGDFLHFNSEPSIWDFQVRNAKALFQRRVTWTNFESLEVRTCGLWSVDCEQSRRTYGAWLCKYLGSVRVNGCNGAVCPLLFPLVRELFTATTRETTDALKLRSNGLSFHRFRPRFALFPVVGMGRIDATRGLVSTSVVSRVVVVNSSDIKGPDGAIASVHSNAAEIFPKPRAVRMAHLLEFHRPQSTSTNLERLEVWPGHTPLEQGFTSPRAASILLSPTTETKCKSQKTLKKSYPPVPNPLL</sequence>
<dbReference type="AlphaFoldDB" id="A0A4Y2CLZ3"/>
<protein>
    <submittedName>
        <fullName evidence="1">Uncharacterized protein</fullName>
    </submittedName>
</protein>
<comment type="caution">
    <text evidence="1">The sequence shown here is derived from an EMBL/GenBank/DDBJ whole genome shotgun (WGS) entry which is preliminary data.</text>
</comment>
<dbReference type="Proteomes" id="UP000499080">
    <property type="component" value="Unassembled WGS sequence"/>
</dbReference>
<evidence type="ECO:0000313" key="1">
    <source>
        <dbReference type="EMBL" id="GBM05373.1"/>
    </source>
</evidence>
<evidence type="ECO:0000313" key="2">
    <source>
        <dbReference type="Proteomes" id="UP000499080"/>
    </source>
</evidence>
<accession>A0A4Y2CLZ3</accession>
<gene>
    <name evidence="1" type="ORF">AVEN_268518_1</name>
</gene>
<keyword evidence="2" id="KW-1185">Reference proteome</keyword>
<organism evidence="1 2">
    <name type="scientific">Araneus ventricosus</name>
    <name type="common">Orbweaver spider</name>
    <name type="synonym">Epeira ventricosa</name>
    <dbReference type="NCBI Taxonomy" id="182803"/>
    <lineage>
        <taxon>Eukaryota</taxon>
        <taxon>Metazoa</taxon>
        <taxon>Ecdysozoa</taxon>
        <taxon>Arthropoda</taxon>
        <taxon>Chelicerata</taxon>
        <taxon>Arachnida</taxon>
        <taxon>Araneae</taxon>
        <taxon>Araneomorphae</taxon>
        <taxon>Entelegynae</taxon>
        <taxon>Araneoidea</taxon>
        <taxon>Araneidae</taxon>
        <taxon>Araneus</taxon>
    </lineage>
</organism>
<dbReference type="EMBL" id="BGPR01086960">
    <property type="protein sequence ID" value="GBM05373.1"/>
    <property type="molecule type" value="Genomic_DNA"/>
</dbReference>
<name>A0A4Y2CLZ3_ARAVE</name>